<dbReference type="GO" id="GO:0042138">
    <property type="term" value="P:meiotic DNA double-strand break formation"/>
    <property type="evidence" value="ECO:0007669"/>
    <property type="project" value="EnsemblFungi"/>
</dbReference>
<evidence type="ECO:0000256" key="12">
    <source>
        <dbReference type="ARBA" id="ARBA00047583"/>
    </source>
</evidence>
<feature type="domain" description="Post-SET" evidence="18">
    <location>
        <begin position="1089"/>
        <end position="1105"/>
    </location>
</feature>
<comment type="subunit">
    <text evidence="14">Component of the COMPASS (Set1C) complex.</text>
</comment>
<dbReference type="Gene3D" id="2.170.270.10">
    <property type="entry name" value="SET domain"/>
    <property type="match status" value="1"/>
</dbReference>
<evidence type="ECO:0000256" key="14">
    <source>
        <dbReference type="PIRNR" id="PIRNR037104"/>
    </source>
</evidence>
<comment type="subcellular location">
    <subcellularLocation>
        <location evidence="2">Chromosome</location>
    </subcellularLocation>
    <subcellularLocation>
        <location evidence="1 14">Nucleus</location>
    </subcellularLocation>
</comment>
<evidence type="ECO:0000256" key="16">
    <source>
        <dbReference type="SAM" id="MobiDB-lite"/>
    </source>
</evidence>
<dbReference type="PIRSF" id="PIRSF037104">
    <property type="entry name" value="Histone_H3-K4_mtfrase_Set1_fun"/>
    <property type="match status" value="1"/>
</dbReference>
<dbReference type="KEGG" id="ndi:NDAI_0B04360"/>
<evidence type="ECO:0000259" key="18">
    <source>
        <dbReference type="PROSITE" id="PS50868"/>
    </source>
</evidence>
<feature type="compositionally biased region" description="Polar residues" evidence="16">
    <location>
        <begin position="85"/>
        <end position="102"/>
    </location>
</feature>
<dbReference type="EMBL" id="HE580268">
    <property type="protein sequence ID" value="CCD23470.1"/>
    <property type="molecule type" value="Genomic_DNA"/>
</dbReference>
<dbReference type="GO" id="GO:0000122">
    <property type="term" value="P:negative regulation of transcription by RNA polymerase II"/>
    <property type="evidence" value="ECO:0007669"/>
    <property type="project" value="EnsemblFungi"/>
</dbReference>
<dbReference type="OrthoDB" id="308383at2759"/>
<dbReference type="Pfam" id="PF11764">
    <property type="entry name" value="N-SET"/>
    <property type="match status" value="1"/>
</dbReference>
<dbReference type="GO" id="GO:0007130">
    <property type="term" value="P:synaptonemal complex assembly"/>
    <property type="evidence" value="ECO:0007669"/>
    <property type="project" value="EnsemblFungi"/>
</dbReference>
<dbReference type="RefSeq" id="XP_003668713.1">
    <property type="nucleotide sequence ID" value="XM_003668665.1"/>
</dbReference>
<dbReference type="GO" id="GO:0048188">
    <property type="term" value="C:Set1C/COMPASS complex"/>
    <property type="evidence" value="ECO:0007669"/>
    <property type="project" value="EnsemblFungi"/>
</dbReference>
<dbReference type="GO" id="GO:1903341">
    <property type="term" value="P:regulation of meiotic DNA double-strand break formation"/>
    <property type="evidence" value="ECO:0007669"/>
    <property type="project" value="EnsemblFungi"/>
</dbReference>
<dbReference type="SMART" id="SM01291">
    <property type="entry name" value="N-SET"/>
    <property type="match status" value="1"/>
</dbReference>
<dbReference type="EC" id="2.1.1.354" evidence="3 14"/>
<dbReference type="Pfam" id="PF21569">
    <property type="entry name" value="SET1_RBD"/>
    <property type="match status" value="1"/>
</dbReference>
<evidence type="ECO:0000256" key="8">
    <source>
        <dbReference type="ARBA" id="ARBA00022691"/>
    </source>
</evidence>
<keyword evidence="15" id="KW-0175">Coiled coil</keyword>
<dbReference type="GO" id="GO:0030466">
    <property type="term" value="P:silent mating-type cassette heterochromatin formation"/>
    <property type="evidence" value="ECO:0007669"/>
    <property type="project" value="EnsemblFungi"/>
</dbReference>
<dbReference type="PANTHER" id="PTHR45814">
    <property type="entry name" value="HISTONE-LYSINE N-METHYLTRANSFERASE SETD1"/>
    <property type="match status" value="1"/>
</dbReference>
<dbReference type="SMART" id="SM00508">
    <property type="entry name" value="PostSET"/>
    <property type="match status" value="1"/>
</dbReference>
<dbReference type="InterPro" id="IPR024636">
    <property type="entry name" value="SET_assoc"/>
</dbReference>
<comment type="catalytic activity">
    <reaction evidence="13">
        <text>N(6),N(6)-dimethyl-L-lysyl(4)-[histone H3] + S-adenosyl-L-methionine = N(6),N(6),N(6)-trimethyl-L-lysyl(4)-[histone H3] + S-adenosyl-L-homocysteine + H(+)</text>
        <dbReference type="Rhea" id="RHEA:60272"/>
        <dbReference type="Rhea" id="RHEA-COMP:15537"/>
        <dbReference type="Rhea" id="RHEA-COMP:15540"/>
        <dbReference type="ChEBI" id="CHEBI:15378"/>
        <dbReference type="ChEBI" id="CHEBI:57856"/>
        <dbReference type="ChEBI" id="CHEBI:59789"/>
        <dbReference type="ChEBI" id="CHEBI:61961"/>
        <dbReference type="ChEBI" id="CHEBI:61976"/>
    </reaction>
</comment>
<dbReference type="InterPro" id="IPR017111">
    <property type="entry name" value="Set1_fungi"/>
</dbReference>
<dbReference type="InterPro" id="IPR044570">
    <property type="entry name" value="Set1-like"/>
</dbReference>
<evidence type="ECO:0000256" key="1">
    <source>
        <dbReference type="ARBA" id="ARBA00004123"/>
    </source>
</evidence>
<protein>
    <recommendedName>
        <fullName evidence="4 14">Histone-lysine N-methyltransferase, H3 lysine-4 specific</fullName>
        <ecNumber evidence="3 14">2.1.1.354</ecNumber>
    </recommendedName>
</protein>
<evidence type="ECO:0000256" key="4">
    <source>
        <dbReference type="ARBA" id="ARBA00015839"/>
    </source>
</evidence>
<dbReference type="GO" id="GO:0000723">
    <property type="term" value="P:telomere maintenance"/>
    <property type="evidence" value="ECO:0007669"/>
    <property type="project" value="EnsemblFungi"/>
</dbReference>
<dbReference type="OMA" id="ERLPCLC"/>
<dbReference type="SMART" id="SM00317">
    <property type="entry name" value="SET"/>
    <property type="match status" value="1"/>
</dbReference>
<dbReference type="GO" id="GO:0000781">
    <property type="term" value="C:chromosome, telomeric region"/>
    <property type="evidence" value="ECO:0007669"/>
    <property type="project" value="EnsemblFungi"/>
</dbReference>
<dbReference type="GO" id="GO:1902275">
    <property type="term" value="P:regulation of chromatin organization"/>
    <property type="evidence" value="ECO:0007669"/>
    <property type="project" value="EnsemblFungi"/>
</dbReference>
<dbReference type="Gene3D" id="3.30.70.330">
    <property type="match status" value="1"/>
</dbReference>
<comment type="catalytic activity">
    <reaction evidence="12">
        <text>N(6)-methyl-L-lysyl(4)-[histone H3] + S-adenosyl-L-methionine = N(6),N(6)-dimethyl-L-lysyl(4)-[histone H3] + S-adenosyl-L-homocysteine + H(+)</text>
        <dbReference type="Rhea" id="RHEA:60268"/>
        <dbReference type="Rhea" id="RHEA-COMP:15540"/>
        <dbReference type="Rhea" id="RHEA-COMP:15543"/>
        <dbReference type="ChEBI" id="CHEBI:15378"/>
        <dbReference type="ChEBI" id="CHEBI:57856"/>
        <dbReference type="ChEBI" id="CHEBI:59789"/>
        <dbReference type="ChEBI" id="CHEBI:61929"/>
        <dbReference type="ChEBI" id="CHEBI:61976"/>
    </reaction>
</comment>
<evidence type="ECO:0000313" key="20">
    <source>
        <dbReference type="Proteomes" id="UP000000689"/>
    </source>
</evidence>
<dbReference type="InterPro" id="IPR048669">
    <property type="entry name" value="SET1_RBD"/>
</dbReference>
<dbReference type="GO" id="GO:0030437">
    <property type="term" value="P:ascospore formation"/>
    <property type="evidence" value="ECO:0007669"/>
    <property type="project" value="EnsemblFungi"/>
</dbReference>
<feature type="region of interest" description="Disordered" evidence="16">
    <location>
        <begin position="877"/>
        <end position="931"/>
    </location>
</feature>
<feature type="coiled-coil region" evidence="15">
    <location>
        <begin position="586"/>
        <end position="613"/>
    </location>
</feature>
<name>G0W6Q9_NAUDC</name>
<dbReference type="PANTHER" id="PTHR45814:SF2">
    <property type="entry name" value="HISTONE-LYSINE N-METHYLTRANSFERASE SETD1"/>
    <property type="match status" value="1"/>
</dbReference>
<dbReference type="GO" id="GO:0003723">
    <property type="term" value="F:RNA binding"/>
    <property type="evidence" value="ECO:0007669"/>
    <property type="project" value="EnsemblFungi"/>
</dbReference>
<feature type="region of interest" description="Disordered" evidence="16">
    <location>
        <begin position="222"/>
        <end position="243"/>
    </location>
</feature>
<feature type="compositionally biased region" description="Basic and acidic residues" evidence="16">
    <location>
        <begin position="122"/>
        <end position="132"/>
    </location>
</feature>
<evidence type="ECO:0000256" key="3">
    <source>
        <dbReference type="ARBA" id="ARBA00012182"/>
    </source>
</evidence>
<keyword evidence="10 14" id="KW-0539">Nucleus</keyword>
<evidence type="ECO:0000256" key="11">
    <source>
        <dbReference type="ARBA" id="ARBA00047571"/>
    </source>
</evidence>
<dbReference type="InterPro" id="IPR046341">
    <property type="entry name" value="SET_dom_sf"/>
</dbReference>
<feature type="compositionally biased region" description="Polar residues" evidence="16">
    <location>
        <begin position="42"/>
        <end position="65"/>
    </location>
</feature>
<dbReference type="GO" id="GO:0031509">
    <property type="term" value="P:subtelomeric heterochromatin formation"/>
    <property type="evidence" value="ECO:0007669"/>
    <property type="project" value="EnsemblFungi"/>
</dbReference>
<dbReference type="PROSITE" id="PS50280">
    <property type="entry name" value="SET"/>
    <property type="match status" value="1"/>
</dbReference>
<dbReference type="FunFam" id="2.170.270.10:FF:000056">
    <property type="entry name" value="Histone-lysine N-methyltransferase, H3 lysine-4 specific"/>
    <property type="match status" value="1"/>
</dbReference>
<evidence type="ECO:0000256" key="7">
    <source>
        <dbReference type="ARBA" id="ARBA00022679"/>
    </source>
</evidence>
<dbReference type="PROSITE" id="PS51572">
    <property type="entry name" value="SAM_MT43_1"/>
    <property type="match status" value="1"/>
</dbReference>
<organism evidence="19 20">
    <name type="scientific">Naumovozyma dairenensis (strain ATCC 10597 / BCRC 20456 / CBS 421 / NBRC 0211 / NRRL Y-12639)</name>
    <name type="common">Saccharomyces dairenensis</name>
    <dbReference type="NCBI Taxonomy" id="1071378"/>
    <lineage>
        <taxon>Eukaryota</taxon>
        <taxon>Fungi</taxon>
        <taxon>Dikarya</taxon>
        <taxon>Ascomycota</taxon>
        <taxon>Saccharomycotina</taxon>
        <taxon>Saccharomycetes</taxon>
        <taxon>Saccharomycetales</taxon>
        <taxon>Saccharomycetaceae</taxon>
        <taxon>Naumovozyma</taxon>
    </lineage>
</organism>
<evidence type="ECO:0000256" key="2">
    <source>
        <dbReference type="ARBA" id="ARBA00004286"/>
    </source>
</evidence>
<evidence type="ECO:0000256" key="13">
    <source>
        <dbReference type="ARBA" id="ARBA00049129"/>
    </source>
</evidence>
<dbReference type="GO" id="GO:0140999">
    <property type="term" value="F:histone H3K4 trimethyltransferase activity"/>
    <property type="evidence" value="ECO:0007669"/>
    <property type="project" value="UniProtKB-EC"/>
</dbReference>
<dbReference type="Proteomes" id="UP000000689">
    <property type="component" value="Chromosome 2"/>
</dbReference>
<dbReference type="SUPFAM" id="SSF82199">
    <property type="entry name" value="SET domain"/>
    <property type="match status" value="1"/>
</dbReference>
<dbReference type="GO" id="GO:1905088">
    <property type="term" value="P:positive regulation of synaptonemal complex assembly"/>
    <property type="evidence" value="ECO:0007669"/>
    <property type="project" value="EnsemblFungi"/>
</dbReference>
<gene>
    <name evidence="19" type="primary">NDAI0B04360</name>
    <name evidence="19" type="ordered locus">NDAI_0B04360</name>
</gene>
<reference evidence="19 20" key="1">
    <citation type="journal article" date="2011" name="Proc. Natl. Acad. Sci. U.S.A.">
        <title>Evolutionary erosion of yeast sex chromosomes by mating-type switching accidents.</title>
        <authorList>
            <person name="Gordon J.L."/>
            <person name="Armisen D."/>
            <person name="Proux-Wera E."/>
            <person name="Oheigeartaigh S.S."/>
            <person name="Byrne K.P."/>
            <person name="Wolfe K.H."/>
        </authorList>
    </citation>
    <scope>NUCLEOTIDE SEQUENCE [LARGE SCALE GENOMIC DNA]</scope>
    <source>
        <strain evidence="20">ATCC 10597 / BCRC 20456 / CBS 421 / NBRC 0211 / NRRL Y-12639</strain>
    </source>
</reference>
<dbReference type="InterPro" id="IPR001214">
    <property type="entry name" value="SET_dom"/>
</dbReference>
<dbReference type="GO" id="GO:0045944">
    <property type="term" value="P:positive regulation of transcription by RNA polymerase II"/>
    <property type="evidence" value="ECO:0007669"/>
    <property type="project" value="EnsemblFungi"/>
</dbReference>
<keyword evidence="20" id="KW-1185">Reference proteome</keyword>
<dbReference type="GO" id="GO:0000183">
    <property type="term" value="P:rDNA heterochromatin formation"/>
    <property type="evidence" value="ECO:0007669"/>
    <property type="project" value="EnsemblFungi"/>
</dbReference>
<feature type="compositionally biased region" description="Low complexity" evidence="16">
    <location>
        <begin position="17"/>
        <end position="28"/>
    </location>
</feature>
<dbReference type="PROSITE" id="PS50868">
    <property type="entry name" value="POST_SET"/>
    <property type="match status" value="1"/>
</dbReference>
<keyword evidence="8 14" id="KW-0949">S-adenosyl-L-methionine</keyword>
<dbReference type="STRING" id="1071378.G0W6Q9"/>
<dbReference type="InterPro" id="IPR012677">
    <property type="entry name" value="Nucleotide-bd_a/b_plait_sf"/>
</dbReference>
<dbReference type="GO" id="GO:0032259">
    <property type="term" value="P:methylation"/>
    <property type="evidence" value="ECO:0007669"/>
    <property type="project" value="UniProtKB-KW"/>
</dbReference>
<evidence type="ECO:0000256" key="15">
    <source>
        <dbReference type="SAM" id="Coils"/>
    </source>
</evidence>
<evidence type="ECO:0000256" key="10">
    <source>
        <dbReference type="ARBA" id="ARBA00023242"/>
    </source>
</evidence>
<keyword evidence="6 14" id="KW-0489">Methyltransferase</keyword>
<evidence type="ECO:0000313" key="19">
    <source>
        <dbReference type="EMBL" id="CCD23470.1"/>
    </source>
</evidence>
<dbReference type="HOGENOM" id="CLU_004391_1_0_1"/>
<dbReference type="Pfam" id="PF00856">
    <property type="entry name" value="SET"/>
    <property type="match status" value="1"/>
</dbReference>
<dbReference type="GO" id="GO:0055092">
    <property type="term" value="P:sterol homeostasis"/>
    <property type="evidence" value="ECO:0007669"/>
    <property type="project" value="EnsemblFungi"/>
</dbReference>
<dbReference type="Pfam" id="PF11767">
    <property type="entry name" value="SET_assoc"/>
    <property type="match status" value="1"/>
</dbReference>
<keyword evidence="7 14" id="KW-0808">Transferase</keyword>
<evidence type="ECO:0000256" key="9">
    <source>
        <dbReference type="ARBA" id="ARBA00022853"/>
    </source>
</evidence>
<dbReference type="eggNOG" id="KOG1080">
    <property type="taxonomic scope" value="Eukaryota"/>
</dbReference>
<comment type="function">
    <text evidence="14">Catalytic component of the COMPASS (Set1C) complex that specifically mono-, di- and trimethylates histone H3 to form H3K4me1/2/3. COMPASS recognizes ubiquitinated H2B on one face of the nucleosome which stimulates the methylation of H3 on the opposing face.</text>
</comment>
<dbReference type="InterPro" id="IPR024657">
    <property type="entry name" value="COMPASS_Set1_N-SET"/>
</dbReference>
<feature type="domain" description="SET" evidence="17">
    <location>
        <begin position="963"/>
        <end position="1080"/>
    </location>
</feature>
<proteinExistence type="predicted"/>
<feature type="compositionally biased region" description="Low complexity" evidence="16">
    <location>
        <begin position="914"/>
        <end position="923"/>
    </location>
</feature>
<comment type="catalytic activity">
    <reaction evidence="11 14">
        <text>L-lysyl(4)-[histone H3] + 3 S-adenosyl-L-methionine = N(6),N(6),N(6)-trimethyl-L-lysyl(4)-[histone H3] + 3 S-adenosyl-L-homocysteine + 3 H(+)</text>
        <dbReference type="Rhea" id="RHEA:60260"/>
        <dbReference type="Rhea" id="RHEA-COMP:15537"/>
        <dbReference type="Rhea" id="RHEA-COMP:15547"/>
        <dbReference type="ChEBI" id="CHEBI:15378"/>
        <dbReference type="ChEBI" id="CHEBI:29969"/>
        <dbReference type="ChEBI" id="CHEBI:57856"/>
        <dbReference type="ChEBI" id="CHEBI:59789"/>
        <dbReference type="ChEBI" id="CHEBI:61961"/>
        <dbReference type="EC" id="2.1.1.354"/>
    </reaction>
</comment>
<evidence type="ECO:0000256" key="6">
    <source>
        <dbReference type="ARBA" id="ARBA00022603"/>
    </source>
</evidence>
<keyword evidence="9 14" id="KW-0156">Chromatin regulator</keyword>
<dbReference type="GO" id="GO:0033554">
    <property type="term" value="P:cellular response to stress"/>
    <property type="evidence" value="ECO:0007669"/>
    <property type="project" value="EnsemblFungi"/>
</dbReference>
<feature type="region of interest" description="Disordered" evidence="16">
    <location>
        <begin position="1"/>
        <end position="158"/>
    </location>
</feature>
<evidence type="ECO:0000256" key="5">
    <source>
        <dbReference type="ARBA" id="ARBA00022454"/>
    </source>
</evidence>
<keyword evidence="5 14" id="KW-0158">Chromosome</keyword>
<sequence length="1105" mass="126552">MSGYYGHSNPHHPPGPYRYRNNATNNRYQRPEPIRPTPAISRYQTDSEQSASRYNSINGNGATQHRQSRYPPSQHHSHNTRYDQTRQPVDNQSYHPTNTSYARTLREGTTKPWVRSSSYSKQESRYGNEKPLHTSSRLSNPLPKRTLSMTSKGDLRPKPELRYAEDPALNNKYHYFNPTLKTLINKDEMHHWNAKKKFPQMGYITVQDPIQQKQVLVSRIPDIKSRDPRSTKEHGPSSHRKLREELTLTSRVPFDKFSVGPPPICELVIYPADDTNITTIQDISIKNYFRKFGTISHFESFSDPNSALPLHIYLIKYTSPNDKLNNLDLPGKSAYEAVKDFNKKECLILGHHFNVILNKGKILQTIKDKTIDENLKKVNALNKDKLPATPTSKASLDSTIPDKPITSKWLDRRLPNDLVRIVNNKACLFVPKTFLFFHGFRIEDFKYKLRRYRYSRVLNHATGIYIVFNDLKECQNCRNIESGKLTLLSRKLHAPIEIKFVLIPPVDTLPTRFGGFDRTSSVTNTSSKGTTTIVKTYNTRTELLEATVQYILEDLSKAINIDIKRRLIGPTVFDTLNPSNYPALMEEKKLRERESKKAAIEEAERKKKEEVKTQDFDIFKLYGGYSRSNLKKRRYSQVSSDNISSISSTNKKRLTKGIKPMAHILNEDTGSKETTPTIELSQGVEGYDDIEELASSASSSEDENELLEEDEDIEMKSESELTSPEPIHGQKIAIEAATAEVEQEDIIPEWYKPSMAEYPETVFPESPAIFKKSIDILDFQEVIKDTEDISILQELLDANETKPTEEMKHAGCISEYAIWKYRENEKNLRLTNEWHLNLNEVPFDVELTKGKGSFKAEGFRKIPDNLKACYLPHRRKLNQPLNTVNQHGSDRPTGNKFTPEPSARREESNDPDASESVSIQEISSSRDNRASNRRFQQNIEAQRAAIGAESDLLSLNQLNKRKKPVTFARSAIHNWGLYALEPIAAKEMIIEYVGESIRQAVAEMRERRYLKNGIGSSYLFRVDENNVIDATKKGGIARFINHCCDPSCTAKIIKVGGRRRIVIYALRDIAANEELTYDYKFEREIDAEERLPCHCGSVNCKGFLN</sequence>
<accession>G0W6Q9</accession>
<evidence type="ECO:0000259" key="17">
    <source>
        <dbReference type="PROSITE" id="PS50280"/>
    </source>
</evidence>
<dbReference type="InterPro" id="IPR003616">
    <property type="entry name" value="Post-SET_dom"/>
</dbReference>
<dbReference type="AlphaFoldDB" id="G0W6Q9"/>
<dbReference type="GeneID" id="11496192"/>